<organism evidence="3 4">
    <name type="scientific">Syncephalis pseudoplumigaleata</name>
    <dbReference type="NCBI Taxonomy" id="1712513"/>
    <lineage>
        <taxon>Eukaryota</taxon>
        <taxon>Fungi</taxon>
        <taxon>Fungi incertae sedis</taxon>
        <taxon>Zoopagomycota</taxon>
        <taxon>Zoopagomycotina</taxon>
        <taxon>Zoopagomycetes</taxon>
        <taxon>Zoopagales</taxon>
        <taxon>Piptocephalidaceae</taxon>
        <taxon>Syncephalis</taxon>
    </lineage>
</organism>
<keyword evidence="4" id="KW-1185">Reference proteome</keyword>
<feature type="non-terminal residue" evidence="3">
    <location>
        <position position="171"/>
    </location>
</feature>
<keyword evidence="1" id="KW-0812">Transmembrane</keyword>
<reference evidence="4" key="1">
    <citation type="journal article" date="2018" name="Nat. Microbiol.">
        <title>Leveraging single-cell genomics to expand the fungal tree of life.</title>
        <authorList>
            <person name="Ahrendt S.R."/>
            <person name="Quandt C.A."/>
            <person name="Ciobanu D."/>
            <person name="Clum A."/>
            <person name="Salamov A."/>
            <person name="Andreopoulos B."/>
            <person name="Cheng J.F."/>
            <person name="Woyke T."/>
            <person name="Pelin A."/>
            <person name="Henrissat B."/>
            <person name="Reynolds N.K."/>
            <person name="Benny G.L."/>
            <person name="Smith M.E."/>
            <person name="James T.Y."/>
            <person name="Grigoriev I.V."/>
        </authorList>
    </citation>
    <scope>NUCLEOTIDE SEQUENCE [LARGE SCALE GENOMIC DNA]</scope>
    <source>
        <strain evidence="4">Benny S71-1</strain>
    </source>
</reference>
<evidence type="ECO:0000256" key="1">
    <source>
        <dbReference type="SAM" id="Phobius"/>
    </source>
</evidence>
<gene>
    <name evidence="3" type="ORF">SYNPS1DRAFT_2969</name>
</gene>
<dbReference type="OrthoDB" id="5597489at2759"/>
<evidence type="ECO:0000313" key="4">
    <source>
        <dbReference type="Proteomes" id="UP000278143"/>
    </source>
</evidence>
<evidence type="ECO:0000313" key="3">
    <source>
        <dbReference type="EMBL" id="RKP27123.1"/>
    </source>
</evidence>
<keyword evidence="1" id="KW-1133">Transmembrane helix</keyword>
<sequence length="171" mass="19324">IPDDEKMRLIRESGLLQKINYSEKGSGKRRKRAGNNHNDDDGGAYEDDYLFMATVYTIPFCTIYIVMDALIHRQYNEEAPPIEIIMRALKALPLFFTMIYVSNRYRKHAVVQWLLPGVSAASGCYLLHLLNTSPAYGIMRQCPGLATIWIYSVFLMDLLPALGTLAGVGLF</sequence>
<feature type="non-terminal residue" evidence="3">
    <location>
        <position position="1"/>
    </location>
</feature>
<dbReference type="EMBL" id="KZ989266">
    <property type="protein sequence ID" value="RKP27123.1"/>
    <property type="molecule type" value="Genomic_DNA"/>
</dbReference>
<feature type="transmembrane region" description="Helical" evidence="1">
    <location>
        <begin position="84"/>
        <end position="103"/>
    </location>
</feature>
<feature type="transmembrane region" description="Helical" evidence="1">
    <location>
        <begin position="109"/>
        <end position="127"/>
    </location>
</feature>
<dbReference type="PANTHER" id="PTHR37846:SF1">
    <property type="entry name" value="DEACETYLASE-LIKE PROTEIN"/>
    <property type="match status" value="1"/>
</dbReference>
<keyword evidence="1" id="KW-0472">Membrane</keyword>
<feature type="transmembrane region" description="Helical" evidence="1">
    <location>
        <begin position="148"/>
        <end position="170"/>
    </location>
</feature>
<protein>
    <recommendedName>
        <fullName evidence="2">DUF7719 domain-containing protein</fullName>
    </recommendedName>
</protein>
<proteinExistence type="predicted"/>
<evidence type="ECO:0000259" key="2">
    <source>
        <dbReference type="Pfam" id="PF24841"/>
    </source>
</evidence>
<dbReference type="InterPro" id="IPR056136">
    <property type="entry name" value="DUF7719"/>
</dbReference>
<dbReference type="PANTHER" id="PTHR37846">
    <property type="entry name" value="YALI0B21296P"/>
    <property type="match status" value="1"/>
</dbReference>
<name>A0A4P9Z3J6_9FUNG</name>
<dbReference type="Proteomes" id="UP000278143">
    <property type="component" value="Unassembled WGS sequence"/>
</dbReference>
<feature type="domain" description="DUF7719" evidence="2">
    <location>
        <begin position="112"/>
        <end position="171"/>
    </location>
</feature>
<dbReference type="AlphaFoldDB" id="A0A4P9Z3J6"/>
<dbReference type="Pfam" id="PF24841">
    <property type="entry name" value="DUF7719"/>
    <property type="match status" value="1"/>
</dbReference>
<feature type="transmembrane region" description="Helical" evidence="1">
    <location>
        <begin position="49"/>
        <end position="72"/>
    </location>
</feature>
<accession>A0A4P9Z3J6</accession>